<evidence type="ECO:0000256" key="5">
    <source>
        <dbReference type="ARBA" id="ARBA00022692"/>
    </source>
</evidence>
<keyword evidence="3 11" id="KW-1134">Transmembrane beta strand</keyword>
<dbReference type="InterPro" id="IPR039426">
    <property type="entry name" value="TonB-dep_rcpt-like"/>
</dbReference>
<feature type="domain" description="TonB-dependent receptor plug" evidence="15">
    <location>
        <begin position="51"/>
        <end position="158"/>
    </location>
</feature>
<evidence type="ECO:0000256" key="7">
    <source>
        <dbReference type="ARBA" id="ARBA00023065"/>
    </source>
</evidence>
<accession>B4RHW3</accession>
<comment type="subcellular location">
    <subcellularLocation>
        <location evidence="1 11">Cell outer membrane</location>
        <topology evidence="1 11">Multi-pass membrane protein</topology>
    </subcellularLocation>
</comment>
<evidence type="ECO:0000256" key="2">
    <source>
        <dbReference type="ARBA" id="ARBA00022448"/>
    </source>
</evidence>
<evidence type="ECO:0000256" key="1">
    <source>
        <dbReference type="ARBA" id="ARBA00004571"/>
    </source>
</evidence>
<dbReference type="EMBL" id="CP000747">
    <property type="protein sequence ID" value="ACG79154.1"/>
    <property type="molecule type" value="Genomic_DNA"/>
</dbReference>
<dbReference type="InterPro" id="IPR012910">
    <property type="entry name" value="Plug_dom"/>
</dbReference>
<evidence type="ECO:0000259" key="14">
    <source>
        <dbReference type="Pfam" id="PF00593"/>
    </source>
</evidence>
<evidence type="ECO:0000256" key="13">
    <source>
        <dbReference type="SAM" id="SignalP"/>
    </source>
</evidence>
<gene>
    <name evidence="16" type="ordered locus">PHZ_c2745</name>
</gene>
<dbReference type="SUPFAM" id="SSF56935">
    <property type="entry name" value="Porins"/>
    <property type="match status" value="1"/>
</dbReference>
<reference evidence="16 17" key="1">
    <citation type="journal article" date="2008" name="BMC Genomics">
        <title>Complete genome of Phenylobacterium zucineum - a novel facultative intracellular bacterium isolated from human erythroleukemia cell line K562.</title>
        <authorList>
            <person name="Luo Y."/>
            <person name="Xu X."/>
            <person name="Ding Z."/>
            <person name="Liu Z."/>
            <person name="Zhang B."/>
            <person name="Yan Z."/>
            <person name="Sun J."/>
            <person name="Hu S."/>
            <person name="Hu X."/>
        </authorList>
    </citation>
    <scope>NUCLEOTIDE SEQUENCE [LARGE SCALE GENOMIC DNA]</scope>
    <source>
        <strain evidence="16 17">HLK1</strain>
    </source>
</reference>
<keyword evidence="7" id="KW-0406">Ion transport</keyword>
<dbReference type="RefSeq" id="WP_012523292.1">
    <property type="nucleotide sequence ID" value="NC_011144.1"/>
</dbReference>
<keyword evidence="4" id="KW-0410">Iron transport</keyword>
<evidence type="ECO:0000256" key="8">
    <source>
        <dbReference type="ARBA" id="ARBA00023077"/>
    </source>
</evidence>
<dbReference type="KEGG" id="pzu:PHZ_c2745"/>
<dbReference type="Gene3D" id="2.40.170.20">
    <property type="entry name" value="TonB-dependent receptor, beta-barrel domain"/>
    <property type="match status" value="3"/>
</dbReference>
<evidence type="ECO:0000313" key="16">
    <source>
        <dbReference type="EMBL" id="ACG79154.1"/>
    </source>
</evidence>
<keyword evidence="10 11" id="KW-0998">Cell outer membrane</keyword>
<dbReference type="STRING" id="450851.PHZ_c2745"/>
<sequence length="955" mass="103675">MLKTATLRGWLAAGVSIGALAAFATPASAQAPGGNVIEELVVTAQRQAEALQDVPIAVSAFDQNALEKSKIDGGPNLVLAVPNVNFSKSNFTGYNFQIRGIGTKLTAASGDAGTGIHLNNAPLIANNLFETEFYDMERVEVLRGPQGTLYGRNATGGVVNLITAKPVDTFQANARAEYGNYNSIKLRGMVNMPLGDTFAVRLAGNYLKRDGYGENLATGNDADDRDLWAARATISFTPSDRFRSWLLLDHFEEHDNRSRIGKQFCTKDPGPASIGGMAYSADPNRAQIQRGFFSQGCLESSLYDPSALGTVNSQGTLGGLFGSLAGFQTGDAYAGKVQTSDVRDIESLFDPIYKSKTDIYEFNAEFDVTDNVTMNWMSAYTFYKLYTRQDYNRYLPSTTFNATPNPCNFFTAPCRTPTGPDVPAPLYAGIYGLLFPGGVVGDPQNGPQNRFTTSDISSAYTEQWSHEVRFQSNFDGPFNFNVGGLLTKYTSTGDYFVMFNTGTGFYQMQNALTAGNPAAANCTSGAGCVAIDPSADPTRLGHNYYDNYGPYKLVSYAAFGELYWQMSDTFKWTLGLRYTVDDKEVQAHETSLGEPGAGPIPIGLRKVKFKEPTGRFGFDWKPELGFTDDTLIYAFYARGYKAGGINPSFSPGVGIVPVSPTFEPEFIDSFEIGTKNTLLDGTLQVNATGFMYDYKGYQVSKIVNRTSVNENVDAEVKGVEFEAIWQPLQGLRFNTSIGWLDTELKNARSIDTFDRTAGNPNLIVVKSDVASNCVVPLANAQTALGASNALGSPFVLLGLCTPVSNAGAGTNILGSGAIAAGTNAFGGLVSEGVEQDLSGNKLPNSPEWTVSLGAQYTWVFGDWDATLRGDYYHQSKTFARIYNSDADRIRSWENVNVTLSVNNPDMGLELGAFIKNATDETAITDFYLTDDSSGLFRNVFYTEPRTYGVWISKSF</sequence>
<feature type="signal peptide" evidence="13">
    <location>
        <begin position="1"/>
        <end position="21"/>
    </location>
</feature>
<dbReference type="PANTHER" id="PTHR32552">
    <property type="entry name" value="FERRICHROME IRON RECEPTOR-RELATED"/>
    <property type="match status" value="1"/>
</dbReference>
<protein>
    <submittedName>
        <fullName evidence="16">TonB-dependent receptor</fullName>
    </submittedName>
</protein>
<dbReference type="InterPro" id="IPR036942">
    <property type="entry name" value="Beta-barrel_TonB_sf"/>
</dbReference>
<comment type="similarity">
    <text evidence="11 12">Belongs to the TonB-dependent receptor family.</text>
</comment>
<keyword evidence="16" id="KW-0675">Receptor</keyword>
<evidence type="ECO:0000256" key="12">
    <source>
        <dbReference type="RuleBase" id="RU003357"/>
    </source>
</evidence>
<keyword evidence="2 11" id="KW-0813">Transport</keyword>
<dbReference type="eggNOG" id="COG4774">
    <property type="taxonomic scope" value="Bacteria"/>
</dbReference>
<evidence type="ECO:0000256" key="11">
    <source>
        <dbReference type="PROSITE-ProRule" id="PRU01360"/>
    </source>
</evidence>
<dbReference type="HOGENOM" id="CLU_008287_15_3_5"/>
<organism evidence="16 17">
    <name type="scientific">Phenylobacterium zucineum (strain HLK1)</name>
    <dbReference type="NCBI Taxonomy" id="450851"/>
    <lineage>
        <taxon>Bacteria</taxon>
        <taxon>Pseudomonadati</taxon>
        <taxon>Pseudomonadota</taxon>
        <taxon>Alphaproteobacteria</taxon>
        <taxon>Caulobacterales</taxon>
        <taxon>Caulobacteraceae</taxon>
        <taxon>Phenylobacterium</taxon>
    </lineage>
</organism>
<name>B4RHW3_PHEZH</name>
<keyword evidence="5 11" id="KW-0812">Transmembrane</keyword>
<dbReference type="OrthoDB" id="9760333at2"/>
<evidence type="ECO:0000256" key="4">
    <source>
        <dbReference type="ARBA" id="ARBA00022496"/>
    </source>
</evidence>
<dbReference type="AlphaFoldDB" id="B4RHW3"/>
<evidence type="ECO:0000256" key="9">
    <source>
        <dbReference type="ARBA" id="ARBA00023136"/>
    </source>
</evidence>
<keyword evidence="9 11" id="KW-0472">Membrane</keyword>
<evidence type="ECO:0000256" key="3">
    <source>
        <dbReference type="ARBA" id="ARBA00022452"/>
    </source>
</evidence>
<feature type="chain" id="PRO_5002822228" evidence="13">
    <location>
        <begin position="22"/>
        <end position="955"/>
    </location>
</feature>
<dbReference type="PROSITE" id="PS52016">
    <property type="entry name" value="TONB_DEPENDENT_REC_3"/>
    <property type="match status" value="1"/>
</dbReference>
<dbReference type="GO" id="GO:0009279">
    <property type="term" value="C:cell outer membrane"/>
    <property type="evidence" value="ECO:0007669"/>
    <property type="project" value="UniProtKB-SubCell"/>
</dbReference>
<evidence type="ECO:0000259" key="15">
    <source>
        <dbReference type="Pfam" id="PF07715"/>
    </source>
</evidence>
<dbReference type="Pfam" id="PF07715">
    <property type="entry name" value="Plug"/>
    <property type="match status" value="1"/>
</dbReference>
<evidence type="ECO:0000256" key="10">
    <source>
        <dbReference type="ARBA" id="ARBA00023237"/>
    </source>
</evidence>
<dbReference type="PANTHER" id="PTHR32552:SF81">
    <property type="entry name" value="TONB-DEPENDENT OUTER MEMBRANE RECEPTOR"/>
    <property type="match status" value="1"/>
</dbReference>
<keyword evidence="17" id="KW-1185">Reference proteome</keyword>
<dbReference type="eggNOG" id="COG1629">
    <property type="taxonomic scope" value="Bacteria"/>
</dbReference>
<keyword evidence="13" id="KW-0732">Signal</keyword>
<dbReference type="GO" id="GO:0006826">
    <property type="term" value="P:iron ion transport"/>
    <property type="evidence" value="ECO:0007669"/>
    <property type="project" value="UniProtKB-KW"/>
</dbReference>
<feature type="domain" description="TonB-dependent receptor-like beta-barrel" evidence="14">
    <location>
        <begin position="316"/>
        <end position="916"/>
    </location>
</feature>
<keyword evidence="6" id="KW-0408">Iron</keyword>
<proteinExistence type="inferred from homology"/>
<keyword evidence="8 12" id="KW-0798">TonB box</keyword>
<dbReference type="Proteomes" id="UP000001868">
    <property type="component" value="Chromosome"/>
</dbReference>
<evidence type="ECO:0000313" key="17">
    <source>
        <dbReference type="Proteomes" id="UP000001868"/>
    </source>
</evidence>
<dbReference type="Pfam" id="PF00593">
    <property type="entry name" value="TonB_dep_Rec_b-barrel"/>
    <property type="match status" value="1"/>
</dbReference>
<evidence type="ECO:0000256" key="6">
    <source>
        <dbReference type="ARBA" id="ARBA00023004"/>
    </source>
</evidence>
<dbReference type="InterPro" id="IPR000531">
    <property type="entry name" value="Beta-barrel_TonB"/>
</dbReference>